<reference evidence="2 3" key="1">
    <citation type="submission" date="2019-02" db="EMBL/GenBank/DDBJ databases">
        <title>Deep-cultivation of Planctomycetes and their phenomic and genomic characterization uncovers novel biology.</title>
        <authorList>
            <person name="Wiegand S."/>
            <person name="Jogler M."/>
            <person name="Boedeker C."/>
            <person name="Pinto D."/>
            <person name="Vollmers J."/>
            <person name="Rivas-Marin E."/>
            <person name="Kohn T."/>
            <person name="Peeters S.H."/>
            <person name="Heuer A."/>
            <person name="Rast P."/>
            <person name="Oberbeckmann S."/>
            <person name="Bunk B."/>
            <person name="Jeske O."/>
            <person name="Meyerdierks A."/>
            <person name="Storesund J.E."/>
            <person name="Kallscheuer N."/>
            <person name="Luecker S."/>
            <person name="Lage O.M."/>
            <person name="Pohl T."/>
            <person name="Merkel B.J."/>
            <person name="Hornburger P."/>
            <person name="Mueller R.-W."/>
            <person name="Bruemmer F."/>
            <person name="Labrenz M."/>
            <person name="Spormann A.M."/>
            <person name="Op Den Camp H."/>
            <person name="Overmann J."/>
            <person name="Amann R."/>
            <person name="Jetten M.S.M."/>
            <person name="Mascher T."/>
            <person name="Medema M.H."/>
            <person name="Devos D.P."/>
            <person name="Kaster A.-K."/>
            <person name="Ovreas L."/>
            <person name="Rohde M."/>
            <person name="Galperin M.Y."/>
            <person name="Jogler C."/>
        </authorList>
    </citation>
    <scope>NUCLEOTIDE SEQUENCE [LARGE SCALE GENOMIC DNA]</scope>
    <source>
        <strain evidence="2 3">CA13</strain>
    </source>
</reference>
<organism evidence="2 3">
    <name type="scientific">Novipirellula herctigrandis</name>
    <dbReference type="NCBI Taxonomy" id="2527986"/>
    <lineage>
        <taxon>Bacteria</taxon>
        <taxon>Pseudomonadati</taxon>
        <taxon>Planctomycetota</taxon>
        <taxon>Planctomycetia</taxon>
        <taxon>Pirellulales</taxon>
        <taxon>Pirellulaceae</taxon>
        <taxon>Novipirellula</taxon>
    </lineage>
</organism>
<dbReference type="Proteomes" id="UP000315010">
    <property type="component" value="Unassembled WGS sequence"/>
</dbReference>
<sequence length="206" mass="21470">MSRLVSISSAVVLYGVAGLFSITVGCGSSADVTDATAINTTTVAAKGPSATEVVSQFLDRVRRGGQSSGADQLLTERAKSELTRIGRSVQPIGSPDAHFEVTQARQVPSDPDAMLVQSIWTEPAGDGSKSDFEVVWAVQREAGGWRISGLAMQMDPAQPAVVIDFENGDEMAKLLASTDEPAAPEAKTPATNPAQASAAVEQPLSR</sequence>
<protein>
    <recommendedName>
        <fullName evidence="4">DUF3828 domain-containing protein</fullName>
    </recommendedName>
</protein>
<proteinExistence type="predicted"/>
<dbReference type="EMBL" id="SJPJ01000001">
    <property type="protein sequence ID" value="TWT79396.1"/>
    <property type="molecule type" value="Genomic_DNA"/>
</dbReference>
<gene>
    <name evidence="2" type="ORF">CA13_07960</name>
</gene>
<dbReference type="PROSITE" id="PS51257">
    <property type="entry name" value="PROKAR_LIPOPROTEIN"/>
    <property type="match status" value="1"/>
</dbReference>
<evidence type="ECO:0000313" key="2">
    <source>
        <dbReference type="EMBL" id="TWT79396.1"/>
    </source>
</evidence>
<keyword evidence="3" id="KW-1185">Reference proteome</keyword>
<comment type="caution">
    <text evidence="2">The sequence shown here is derived from an EMBL/GenBank/DDBJ whole genome shotgun (WGS) entry which is preliminary data.</text>
</comment>
<accession>A0A5C5YX89</accession>
<dbReference type="OrthoDB" id="292759at2"/>
<feature type="compositionally biased region" description="Low complexity" evidence="1">
    <location>
        <begin position="180"/>
        <end position="194"/>
    </location>
</feature>
<evidence type="ECO:0000256" key="1">
    <source>
        <dbReference type="SAM" id="MobiDB-lite"/>
    </source>
</evidence>
<dbReference type="RefSeq" id="WP_146394624.1">
    <property type="nucleotide sequence ID" value="NZ_SJPJ01000001.1"/>
</dbReference>
<feature type="region of interest" description="Disordered" evidence="1">
    <location>
        <begin position="175"/>
        <end position="206"/>
    </location>
</feature>
<dbReference type="AlphaFoldDB" id="A0A5C5YX89"/>
<evidence type="ECO:0008006" key="4">
    <source>
        <dbReference type="Google" id="ProtNLM"/>
    </source>
</evidence>
<name>A0A5C5YX89_9BACT</name>
<evidence type="ECO:0000313" key="3">
    <source>
        <dbReference type="Proteomes" id="UP000315010"/>
    </source>
</evidence>